<dbReference type="Proteomes" id="UP000014731">
    <property type="component" value="Segment"/>
</dbReference>
<gene>
    <name evidence="3" type="ORF">Phi19:3_gp090</name>
</gene>
<dbReference type="GO" id="GO:0051701">
    <property type="term" value="P:biological process involved in interaction with host"/>
    <property type="evidence" value="ECO:0007669"/>
    <property type="project" value="UniProtKB-ARBA"/>
</dbReference>
<dbReference type="KEGG" id="vg:16880992"/>
<organism evidence="3 4">
    <name type="scientific">Cellulophaga phage phi19:3</name>
    <dbReference type="NCBI Taxonomy" id="1327971"/>
    <lineage>
        <taxon>Viruses</taxon>
        <taxon>Duplodnaviria</taxon>
        <taxon>Heunggongvirae</taxon>
        <taxon>Uroviricota</taxon>
        <taxon>Caudoviricetes</taxon>
        <taxon>Pachyviridae</taxon>
        <taxon>Baltivirus</taxon>
        <taxon>Baltivirus phi19tres</taxon>
    </lineage>
</organism>
<evidence type="ECO:0000313" key="3">
    <source>
        <dbReference type="EMBL" id="AGO47494.1"/>
    </source>
</evidence>
<dbReference type="GO" id="GO:0044423">
    <property type="term" value="C:virion component"/>
    <property type="evidence" value="ECO:0007669"/>
    <property type="project" value="UniProtKB-KW"/>
</dbReference>
<evidence type="ECO:0000256" key="2">
    <source>
        <dbReference type="ARBA" id="ARBA00022844"/>
    </source>
</evidence>
<proteinExistence type="predicted"/>
<dbReference type="EMBL" id="KC821608">
    <property type="protein sequence ID" value="AGO47494.1"/>
    <property type="molecule type" value="Genomic_DNA"/>
</dbReference>
<keyword evidence="4" id="KW-1185">Reference proteome</keyword>
<dbReference type="RefSeq" id="YP_008240875.1">
    <property type="nucleotide sequence ID" value="NC_021789.1"/>
</dbReference>
<dbReference type="GeneID" id="16880992"/>
<dbReference type="Gene3D" id="2.160.20.10">
    <property type="entry name" value="Single-stranded right-handed beta-helix, Pectin lyase-like"/>
    <property type="match status" value="1"/>
</dbReference>
<dbReference type="InterPro" id="IPR012334">
    <property type="entry name" value="Pectin_lyas_fold"/>
</dbReference>
<reference evidence="4" key="2">
    <citation type="submission" date="2013-03" db="EMBL/GenBank/DDBJ databases">
        <title>The Cellulophaga phages: a novel, diverse, and globally ubiquitous model system.</title>
        <authorList>
            <person name="Holmfeldt K."/>
            <person name="Solonenko N."/>
            <person name="Shah M."/>
            <person name="Corrier K."/>
            <person name="Riemann L."/>
            <person name="VerBerkmoes N.C."/>
            <person name="Sullivan M.B."/>
        </authorList>
    </citation>
    <scope>NUCLEOTIDE SEQUENCE [LARGE SCALE GENOMIC DNA]</scope>
</reference>
<comment type="subcellular location">
    <subcellularLocation>
        <location evidence="1">Virion</location>
    </subcellularLocation>
</comment>
<keyword evidence="2" id="KW-0946">Virion</keyword>
<dbReference type="GO" id="GO:0019058">
    <property type="term" value="P:viral life cycle"/>
    <property type="evidence" value="ECO:0007669"/>
    <property type="project" value="UniProtKB-ARBA"/>
</dbReference>
<name>R9ZWB6_9CAUD</name>
<reference evidence="3 4" key="1">
    <citation type="journal article" date="2013" name="Proc. Natl. Acad. Sci. U.S.A.">
        <title>Twelve previously unknown phage genera are ubiquitous in global oceans.</title>
        <authorList>
            <person name="Holmfeldt K."/>
            <person name="Solonenko N."/>
            <person name="Shah M."/>
            <person name="Corrier K."/>
            <person name="Riemann L."/>
            <person name="Verberkmoes N.C."/>
            <person name="Sullivan M.B."/>
        </authorList>
    </citation>
    <scope>NUCLEOTIDE SEQUENCE [LARGE SCALE GENOMIC DNA]</scope>
    <source>
        <strain evidence="3">Phi19:3</strain>
    </source>
</reference>
<accession>R9ZWB6</accession>
<evidence type="ECO:0000313" key="4">
    <source>
        <dbReference type="Proteomes" id="UP000014731"/>
    </source>
</evidence>
<sequence>MRNIVLILLFFNISFSFGKDYCEDLYSNFSVYGVVGDGVADDTVALQLALDSDSNLLADSNSTFLVTSTLYLDTRLNQTVDWNNSTMITTTENLLFIEIDKRNSNGGTTIMKDLFIDANYIGMQGVSALSRVDLYNIDGINYIQGATASSSPFHIRTEFLTNDDDSYGEWIIDNCDVNGLRGYGNYCDYCDGLGAANGYLVYWREVPTVATTITFKNGSSLNGFGIDGQNVAVFSPSIDVSNTLANTVFDNITTKGFDRRGWKLFCGNITVKNCLIQDNPESDGVTTCGTTGTGLNCTQLGETGTSNLSAGLFTFGTGSGSTGSYNLLVENTTFVGELSGGTDNRVIFANTNDVSLNNCTFSGGADLALTTAIDDINVCNTTFGTSSTLYEYNMSTPYGTINLDIDNVYATTPSFTLTTINNTDINCDVTIVSTSQKNQNLIYWRY</sequence>
<protein>
    <recommendedName>
        <fullName evidence="5">Pectate lyase superfamily protein domain-containing protein</fullName>
    </recommendedName>
</protein>
<dbReference type="OrthoDB" id="28285at10239"/>
<evidence type="ECO:0008006" key="5">
    <source>
        <dbReference type="Google" id="ProtNLM"/>
    </source>
</evidence>
<evidence type="ECO:0000256" key="1">
    <source>
        <dbReference type="ARBA" id="ARBA00004328"/>
    </source>
</evidence>